<evidence type="ECO:0000313" key="9">
    <source>
        <dbReference type="EMBL" id="MBM3226467.1"/>
    </source>
</evidence>
<dbReference type="InterPro" id="IPR006159">
    <property type="entry name" value="Acid_CoA_mut_C"/>
</dbReference>
<comment type="similarity">
    <text evidence="2">Belongs to the methylmalonyl-CoA mutase family.</text>
</comment>
<evidence type="ECO:0000313" key="10">
    <source>
        <dbReference type="Proteomes" id="UP000712673"/>
    </source>
</evidence>
<dbReference type="GO" id="GO:0004494">
    <property type="term" value="F:methylmalonyl-CoA mutase activity"/>
    <property type="evidence" value="ECO:0007669"/>
    <property type="project" value="InterPro"/>
</dbReference>
<dbReference type="PANTHER" id="PTHR48101:SF1">
    <property type="entry name" value="METHYLMALONYL-COA MUTASE, LARGE SUBUNIT"/>
    <property type="match status" value="1"/>
</dbReference>
<dbReference type="Gene3D" id="3.20.20.240">
    <property type="entry name" value="Methylmalonyl-CoA mutase"/>
    <property type="match status" value="1"/>
</dbReference>
<dbReference type="GO" id="GO:0031419">
    <property type="term" value="F:cobalamin binding"/>
    <property type="evidence" value="ECO:0007669"/>
    <property type="project" value="UniProtKB-KW"/>
</dbReference>
<evidence type="ECO:0000256" key="2">
    <source>
        <dbReference type="ARBA" id="ARBA00008465"/>
    </source>
</evidence>
<dbReference type="NCBIfam" id="TIGR00641">
    <property type="entry name" value="acid_CoA_mut_N"/>
    <property type="match status" value="1"/>
</dbReference>
<dbReference type="AlphaFoldDB" id="A0A938B2S7"/>
<dbReference type="SUPFAM" id="SSF52242">
    <property type="entry name" value="Cobalamin (vitamin B12)-binding domain"/>
    <property type="match status" value="1"/>
</dbReference>
<sequence length="743" mass="80605">MRRQGATQHSAHQPASRQPLTRAPKEQHRRINIARLSPTSCLPPDHALCCARDHPGGAQACDSTWLVDLEQAVTHGRKDTSMEHGTEETPQARWQRRMTARPPAPVQTTWGMEVAPLYTAADLQHLDPAHDLGYPGEFPFTRGVYPSMYRGRLWTFREYAGFGTAEDSNARYRALLDQGMTGLSVAFDLPTQIGFDSDDPRVGAEVGRVGVAIDSLADMALLFDGIPLDKVSTNFTINTTSAPILAMYLAVGARQGVAPGQLRGTLQNDPLKEYIARGTWLFPVDAALRLTADVMAFCAREVPRFNPISVSGAHLQQAGATRLESVALAFTHALAYIDLLLARGLSIDDFAPRISWNLGVVGTDLFEEAARFRAARRLWARLVQERYQPQNPESAMLRVYAGSGGNTLTVEEPLNNIVRVALEVLASALGGAQAIHACSYDEAYAIPTAEAQLVALRTQQIIAYESGITKTVDPLAGSYYVETLTQAAEEHMRAIVDEVLQLGVSKAIESGLVQERILRSALHEAQRLASGEQVLVGVNKFQSGQGAADIVLHQADPATLARQVARTQRVRQERDARRVHQALQHLEGVARSQENIMPAMLEAVQAFATIGEICATLTNVFGLYSDPAVSVVSRPSTSGLTHVQTLSAGAPKRVLVAKPGLDGHDRGAKTMALMLRDAGMEVVYTGIRTSIDAIVRTALQEDVQIIGLSVLSGAHLGWAQQLMDRLRAQGMMDIKVVVGGVLP</sequence>
<keyword evidence="6" id="KW-0170">Cobalt</keyword>
<comment type="cofactor">
    <cofactor evidence="1">
        <name>adenosylcob(III)alamin</name>
        <dbReference type="ChEBI" id="CHEBI:18408"/>
    </cofactor>
</comment>
<dbReference type="NCBIfam" id="TIGR00640">
    <property type="entry name" value="acid_CoA_mut_C"/>
    <property type="match status" value="1"/>
</dbReference>
<dbReference type="InterPro" id="IPR006098">
    <property type="entry name" value="MMCoA_mutase_a_cat"/>
</dbReference>
<feature type="domain" description="B12-binding" evidence="8">
    <location>
        <begin position="651"/>
        <end position="743"/>
    </location>
</feature>
<proteinExistence type="inferred from homology"/>
<dbReference type="Gene3D" id="3.40.50.280">
    <property type="entry name" value="Cobalamin-binding domain"/>
    <property type="match status" value="1"/>
</dbReference>
<dbReference type="Pfam" id="PF02310">
    <property type="entry name" value="B12-binding"/>
    <property type="match status" value="1"/>
</dbReference>
<accession>A0A938B2S7</accession>
<dbReference type="PANTHER" id="PTHR48101">
    <property type="entry name" value="METHYLMALONYL-COA MUTASE, MITOCHONDRIAL-RELATED"/>
    <property type="match status" value="1"/>
</dbReference>
<evidence type="ECO:0000259" key="8">
    <source>
        <dbReference type="PROSITE" id="PS51332"/>
    </source>
</evidence>
<feature type="region of interest" description="Disordered" evidence="7">
    <location>
        <begin position="1"/>
        <end position="28"/>
    </location>
</feature>
<dbReference type="InterPro" id="IPR036724">
    <property type="entry name" value="Cobalamin-bd_sf"/>
</dbReference>
<evidence type="ECO:0000256" key="5">
    <source>
        <dbReference type="ARBA" id="ARBA00023235"/>
    </source>
</evidence>
<dbReference type="GO" id="GO:0046872">
    <property type="term" value="F:metal ion binding"/>
    <property type="evidence" value="ECO:0007669"/>
    <property type="project" value="UniProtKB-KW"/>
</dbReference>
<evidence type="ECO:0000256" key="1">
    <source>
        <dbReference type="ARBA" id="ARBA00001922"/>
    </source>
</evidence>
<organism evidence="9 10">
    <name type="scientific">Tectimicrobiota bacterium</name>
    <dbReference type="NCBI Taxonomy" id="2528274"/>
    <lineage>
        <taxon>Bacteria</taxon>
        <taxon>Pseudomonadati</taxon>
        <taxon>Nitrospinota/Tectimicrobiota group</taxon>
        <taxon>Candidatus Tectimicrobiota</taxon>
    </lineage>
</organism>
<evidence type="ECO:0000256" key="6">
    <source>
        <dbReference type="ARBA" id="ARBA00023285"/>
    </source>
</evidence>
<feature type="region of interest" description="Disordered" evidence="7">
    <location>
        <begin position="77"/>
        <end position="100"/>
    </location>
</feature>
<protein>
    <recommendedName>
        <fullName evidence="8">B12-binding domain-containing protein</fullName>
    </recommendedName>
</protein>
<reference evidence="9" key="1">
    <citation type="submission" date="2019-03" db="EMBL/GenBank/DDBJ databases">
        <title>Lake Tanganyika Metagenome-Assembled Genomes (MAGs).</title>
        <authorList>
            <person name="Tran P."/>
        </authorList>
    </citation>
    <scope>NUCLEOTIDE SEQUENCE</scope>
    <source>
        <strain evidence="9">K_DeepCast_65m_m2_066</strain>
    </source>
</reference>
<feature type="compositionally biased region" description="Basic and acidic residues" evidence="7">
    <location>
        <begin position="77"/>
        <end position="87"/>
    </location>
</feature>
<comment type="caution">
    <text evidence="9">The sequence shown here is derived from an EMBL/GenBank/DDBJ whole genome shotgun (WGS) entry which is preliminary data.</text>
</comment>
<evidence type="ECO:0000256" key="7">
    <source>
        <dbReference type="SAM" id="MobiDB-lite"/>
    </source>
</evidence>
<dbReference type="PROSITE" id="PS51332">
    <property type="entry name" value="B12_BINDING"/>
    <property type="match status" value="1"/>
</dbReference>
<dbReference type="InterPro" id="IPR016176">
    <property type="entry name" value="Cbl-dep_enz_cat"/>
</dbReference>
<evidence type="ECO:0000256" key="4">
    <source>
        <dbReference type="ARBA" id="ARBA00022723"/>
    </source>
</evidence>
<dbReference type="SUPFAM" id="SSF51703">
    <property type="entry name" value="Cobalamin (vitamin B12)-dependent enzymes"/>
    <property type="match status" value="1"/>
</dbReference>
<keyword evidence="4" id="KW-0479">Metal-binding</keyword>
<name>A0A938B2S7_UNCTE</name>
<keyword evidence="5" id="KW-0413">Isomerase</keyword>
<keyword evidence="3" id="KW-0846">Cobalamin</keyword>
<dbReference type="InterPro" id="IPR006099">
    <property type="entry name" value="MeMalonylCoA_mutase_a/b_cat"/>
</dbReference>
<dbReference type="EMBL" id="VGLS01000919">
    <property type="protein sequence ID" value="MBM3226467.1"/>
    <property type="molecule type" value="Genomic_DNA"/>
</dbReference>
<dbReference type="Proteomes" id="UP000712673">
    <property type="component" value="Unassembled WGS sequence"/>
</dbReference>
<evidence type="ECO:0000256" key="3">
    <source>
        <dbReference type="ARBA" id="ARBA00022628"/>
    </source>
</evidence>
<gene>
    <name evidence="9" type="ORF">FJZ47_22105</name>
</gene>
<dbReference type="InterPro" id="IPR006158">
    <property type="entry name" value="Cobalamin-bd"/>
</dbReference>
<feature type="non-terminal residue" evidence="9">
    <location>
        <position position="743"/>
    </location>
</feature>
<dbReference type="Pfam" id="PF01642">
    <property type="entry name" value="MM_CoA_mutase"/>
    <property type="match status" value="1"/>
</dbReference>
<feature type="compositionally biased region" description="Polar residues" evidence="7">
    <location>
        <begin position="1"/>
        <end position="19"/>
    </location>
</feature>